<protein>
    <recommendedName>
        <fullName evidence="2">Transcription factor TFIIIB component B'' Myb domain-containing protein</fullName>
    </recommendedName>
</protein>
<evidence type="ECO:0000256" key="1">
    <source>
        <dbReference type="SAM" id="MobiDB-lite"/>
    </source>
</evidence>
<feature type="compositionally biased region" description="Basic and acidic residues" evidence="1">
    <location>
        <begin position="89"/>
        <end position="99"/>
    </location>
</feature>
<dbReference type="Proteomes" id="UP000791440">
    <property type="component" value="Unassembled WGS sequence"/>
</dbReference>
<feature type="compositionally biased region" description="Basic and acidic residues" evidence="1">
    <location>
        <begin position="335"/>
        <end position="346"/>
    </location>
</feature>
<reference evidence="3" key="1">
    <citation type="journal article" date="2016" name="Insect Biochem. Mol. Biol.">
        <title>Multifaceted biological insights from a draft genome sequence of the tobacco hornworm moth, Manduca sexta.</title>
        <authorList>
            <person name="Kanost M.R."/>
            <person name="Arrese E.L."/>
            <person name="Cao X."/>
            <person name="Chen Y.R."/>
            <person name="Chellapilla S."/>
            <person name="Goldsmith M.R."/>
            <person name="Grosse-Wilde E."/>
            <person name="Heckel D.G."/>
            <person name="Herndon N."/>
            <person name="Jiang H."/>
            <person name="Papanicolaou A."/>
            <person name="Qu J."/>
            <person name="Soulages J.L."/>
            <person name="Vogel H."/>
            <person name="Walters J."/>
            <person name="Waterhouse R.M."/>
            <person name="Ahn S.J."/>
            <person name="Almeida F.C."/>
            <person name="An C."/>
            <person name="Aqrawi P."/>
            <person name="Bretschneider A."/>
            <person name="Bryant W.B."/>
            <person name="Bucks S."/>
            <person name="Chao H."/>
            <person name="Chevignon G."/>
            <person name="Christen J.M."/>
            <person name="Clarke D.F."/>
            <person name="Dittmer N.T."/>
            <person name="Ferguson L.C.F."/>
            <person name="Garavelou S."/>
            <person name="Gordon K.H.J."/>
            <person name="Gunaratna R.T."/>
            <person name="Han Y."/>
            <person name="Hauser F."/>
            <person name="He Y."/>
            <person name="Heidel-Fischer H."/>
            <person name="Hirsh A."/>
            <person name="Hu Y."/>
            <person name="Jiang H."/>
            <person name="Kalra D."/>
            <person name="Klinner C."/>
            <person name="Konig C."/>
            <person name="Kovar C."/>
            <person name="Kroll A.R."/>
            <person name="Kuwar S.S."/>
            <person name="Lee S.L."/>
            <person name="Lehman R."/>
            <person name="Li K."/>
            <person name="Li Z."/>
            <person name="Liang H."/>
            <person name="Lovelace S."/>
            <person name="Lu Z."/>
            <person name="Mansfield J.H."/>
            <person name="McCulloch K.J."/>
            <person name="Mathew T."/>
            <person name="Morton B."/>
            <person name="Muzny D.M."/>
            <person name="Neunemann D."/>
            <person name="Ongeri F."/>
            <person name="Pauchet Y."/>
            <person name="Pu L.L."/>
            <person name="Pyrousis I."/>
            <person name="Rao X.J."/>
            <person name="Redding A."/>
            <person name="Roesel C."/>
            <person name="Sanchez-Gracia A."/>
            <person name="Schaack S."/>
            <person name="Shukla A."/>
            <person name="Tetreau G."/>
            <person name="Wang Y."/>
            <person name="Xiong G.H."/>
            <person name="Traut W."/>
            <person name="Walsh T.K."/>
            <person name="Worley K.C."/>
            <person name="Wu D."/>
            <person name="Wu W."/>
            <person name="Wu Y.Q."/>
            <person name="Zhang X."/>
            <person name="Zou Z."/>
            <person name="Zucker H."/>
            <person name="Briscoe A.D."/>
            <person name="Burmester T."/>
            <person name="Clem R.J."/>
            <person name="Feyereisen R."/>
            <person name="Grimmelikhuijzen C.J.P."/>
            <person name="Hamodrakas S.J."/>
            <person name="Hansson B.S."/>
            <person name="Huguet E."/>
            <person name="Jermiin L.S."/>
            <person name="Lan Q."/>
            <person name="Lehman H.K."/>
            <person name="Lorenzen M."/>
            <person name="Merzendorfer H."/>
            <person name="Michalopoulos I."/>
            <person name="Morton D.B."/>
            <person name="Muthukrishnan S."/>
            <person name="Oakeshott J.G."/>
            <person name="Palmer W."/>
            <person name="Park Y."/>
            <person name="Passarelli A.L."/>
            <person name="Rozas J."/>
            <person name="Schwartz L.M."/>
            <person name="Smith W."/>
            <person name="Southgate A."/>
            <person name="Vilcinskas A."/>
            <person name="Vogt R."/>
            <person name="Wang P."/>
            <person name="Werren J."/>
            <person name="Yu X.Q."/>
            <person name="Zhou J.J."/>
            <person name="Brown S.J."/>
            <person name="Scherer S.E."/>
            <person name="Richards S."/>
            <person name="Blissard G.W."/>
        </authorList>
    </citation>
    <scope>NUCLEOTIDE SEQUENCE</scope>
</reference>
<dbReference type="PANTHER" id="PTHR22929:SF0">
    <property type="entry name" value="TRANSCRIPTION FACTOR TFIIIB COMPONENT B'' HOMOLOG"/>
    <property type="match status" value="1"/>
</dbReference>
<dbReference type="GO" id="GO:0070898">
    <property type="term" value="P:RNA polymerase III preinitiation complex assembly"/>
    <property type="evidence" value="ECO:0007669"/>
    <property type="project" value="TreeGrafter"/>
</dbReference>
<feature type="compositionally biased region" description="Basic and acidic residues" evidence="1">
    <location>
        <begin position="157"/>
        <end position="171"/>
    </location>
</feature>
<dbReference type="AlphaFoldDB" id="A0A921Z1E8"/>
<feature type="compositionally biased region" description="Basic and acidic residues" evidence="1">
    <location>
        <begin position="381"/>
        <end position="401"/>
    </location>
</feature>
<feature type="domain" description="Transcription factor TFIIIB component B'' Myb" evidence="2">
    <location>
        <begin position="459"/>
        <end position="543"/>
    </location>
</feature>
<feature type="region of interest" description="Disordered" evidence="1">
    <location>
        <begin position="381"/>
        <end position="424"/>
    </location>
</feature>
<feature type="compositionally biased region" description="Polar residues" evidence="1">
    <location>
        <begin position="316"/>
        <end position="331"/>
    </location>
</feature>
<name>A0A921Z1E8_MANSE</name>
<proteinExistence type="predicted"/>
<feature type="region of interest" description="Disordered" evidence="1">
    <location>
        <begin position="547"/>
        <end position="577"/>
    </location>
</feature>
<feature type="region of interest" description="Disordered" evidence="1">
    <location>
        <begin position="139"/>
        <end position="171"/>
    </location>
</feature>
<dbReference type="EMBL" id="JH668377">
    <property type="protein sequence ID" value="KAG6449698.1"/>
    <property type="molecule type" value="Genomic_DNA"/>
</dbReference>
<feature type="compositionally biased region" description="Basic and acidic residues" evidence="1">
    <location>
        <begin position="22"/>
        <end position="41"/>
    </location>
</feature>
<organism evidence="3 4">
    <name type="scientific">Manduca sexta</name>
    <name type="common">Tobacco hawkmoth</name>
    <name type="synonym">Tobacco hornworm</name>
    <dbReference type="NCBI Taxonomy" id="7130"/>
    <lineage>
        <taxon>Eukaryota</taxon>
        <taxon>Metazoa</taxon>
        <taxon>Ecdysozoa</taxon>
        <taxon>Arthropoda</taxon>
        <taxon>Hexapoda</taxon>
        <taxon>Insecta</taxon>
        <taxon>Pterygota</taxon>
        <taxon>Neoptera</taxon>
        <taxon>Endopterygota</taxon>
        <taxon>Lepidoptera</taxon>
        <taxon>Glossata</taxon>
        <taxon>Ditrysia</taxon>
        <taxon>Bombycoidea</taxon>
        <taxon>Sphingidae</taxon>
        <taxon>Sphinginae</taxon>
        <taxon>Sphingini</taxon>
        <taxon>Manduca</taxon>
    </lineage>
</organism>
<feature type="region of interest" description="Disordered" evidence="1">
    <location>
        <begin position="1"/>
        <end position="103"/>
    </location>
</feature>
<reference evidence="3" key="2">
    <citation type="submission" date="2020-12" db="EMBL/GenBank/DDBJ databases">
        <authorList>
            <person name="Kanost M."/>
        </authorList>
    </citation>
    <scope>NUCLEOTIDE SEQUENCE</scope>
</reference>
<evidence type="ECO:0000313" key="3">
    <source>
        <dbReference type="EMBL" id="KAG6449698.1"/>
    </source>
</evidence>
<comment type="caution">
    <text evidence="3">The sequence shown here is derived from an EMBL/GenBank/DDBJ whole genome shotgun (WGS) entry which is preliminary data.</text>
</comment>
<evidence type="ECO:0000259" key="2">
    <source>
        <dbReference type="Pfam" id="PF15963"/>
    </source>
</evidence>
<gene>
    <name evidence="3" type="ORF">O3G_MSEX006185</name>
</gene>
<feature type="compositionally biased region" description="Polar residues" evidence="1">
    <location>
        <begin position="42"/>
        <end position="52"/>
    </location>
</feature>
<evidence type="ECO:0000313" key="4">
    <source>
        <dbReference type="Proteomes" id="UP000791440"/>
    </source>
</evidence>
<dbReference type="PANTHER" id="PTHR22929">
    <property type="entry name" value="RNA POLYMERASE III TRANSCRIPTION INITIATION FACTOR B"/>
    <property type="match status" value="1"/>
</dbReference>
<dbReference type="GO" id="GO:0001156">
    <property type="term" value="F:TFIIIC-class transcription factor complex binding"/>
    <property type="evidence" value="ECO:0007669"/>
    <property type="project" value="TreeGrafter"/>
</dbReference>
<accession>A0A921Z1E8</accession>
<dbReference type="InterPro" id="IPR039467">
    <property type="entry name" value="TFIIIB_B''_Myb"/>
</dbReference>
<dbReference type="Pfam" id="PF15963">
    <property type="entry name" value="Myb_DNA-bind_7"/>
    <property type="match status" value="1"/>
</dbReference>
<feature type="compositionally biased region" description="Acidic residues" evidence="1">
    <location>
        <begin position="402"/>
        <end position="413"/>
    </location>
</feature>
<dbReference type="GO" id="GO:0000126">
    <property type="term" value="C:transcription factor TFIIIB complex"/>
    <property type="evidence" value="ECO:0007669"/>
    <property type="project" value="TreeGrafter"/>
</dbReference>
<feature type="region of interest" description="Disordered" evidence="1">
    <location>
        <begin position="244"/>
        <end position="346"/>
    </location>
</feature>
<keyword evidence="4" id="KW-1185">Reference proteome</keyword>
<sequence>MSTRRARIKAVTSLPQRRKNAPKVESKVEEQLNSDREKESNSPRVLQSSEGVDSSPVRKVQTPVRARRTPVITSAEKVSEPVRVVTPIPEKRNTPKQPEKVSVITSASNLRSLIFSPPSKRSPVRKHVPSPVRNAKLLADSAEKLSATKETVTKTNDQSKGKDTPNVNKDKTVPENVEFDKVVEKTPNVPDDYQVPSVPESIIDDPMDGIVPLQPITTHKPIAILKNEIISENAEVLFDPIVPLPSPSKVRPKLRPAPRLAPLRRNSVQGSASESEDESRRALLNIGNATPSTARQRHDSQTSLTNREISRIRNDSICSSVSQTTASQAPATSPVKEKVKSRRQEVSRKMAALRRRRETLKRDGLTMYDLIFYNPLSKPFIPDKDEADAKETNDREAAKELENEEDSAEDDAQDAAPVPQIKLGPDGKIILDEQSLVIKQSAKRPAHAHAGACAGAQPYRRSRRTAEWADAETVRFYRALAAIGTDFTLMEPLFPGRTRRDLKLKFKKEEKLNIAQVDKAIRSEVEWDACRLIDEFAEERAEEARREQKKRELLQKEKKEQQERKRAAKEFRIKQSE</sequence>